<evidence type="ECO:0000256" key="2">
    <source>
        <dbReference type="ARBA" id="ARBA00004586"/>
    </source>
</evidence>
<dbReference type="Pfam" id="PF00534">
    <property type="entry name" value="Glycos_transf_1"/>
    <property type="match status" value="1"/>
</dbReference>
<accession>A0AAJ0C0R4</accession>
<evidence type="ECO:0000256" key="3">
    <source>
        <dbReference type="ARBA" id="ARBA00004922"/>
    </source>
</evidence>
<comment type="caution">
    <text evidence="15">The sequence shown here is derived from an EMBL/GenBank/DDBJ whole genome shotgun (WGS) entry which is preliminary data.</text>
</comment>
<dbReference type="GeneID" id="85311666"/>
<dbReference type="GO" id="GO:0102704">
    <property type="term" value="F:GDP-Man:Man(2)GlcNAc(2)-PP-Dol alpha-1,6-mannosyltransferase activity"/>
    <property type="evidence" value="ECO:0007669"/>
    <property type="project" value="UniProtKB-UniRule"/>
</dbReference>
<dbReference type="GO" id="GO:0004378">
    <property type="term" value="F:GDP-Man:Man(1)GlcNAc(2)-PP-Dol alpha-1,3-mannosyltransferase activity"/>
    <property type="evidence" value="ECO:0007669"/>
    <property type="project" value="UniProtKB-UniRule"/>
</dbReference>
<evidence type="ECO:0000256" key="6">
    <source>
        <dbReference type="ARBA" id="ARBA00022692"/>
    </source>
</evidence>
<dbReference type="Proteomes" id="UP001244011">
    <property type="component" value="Unassembled WGS sequence"/>
</dbReference>
<evidence type="ECO:0000256" key="1">
    <source>
        <dbReference type="ARBA" id="ARBA00003142"/>
    </source>
</evidence>
<keyword evidence="7 12" id="KW-0256">Endoplasmic reticulum</keyword>
<sequence length="467" mass="51875">MTGTMSEKKRRKTIVFLHPNLGIGGAERLVVDAAVGLQNRGHRVVIFTSHCDPRHCFDEARDGTLDVRVRGDKIVPPSILSRFSILCAILRQVHLILQTYLSSELRELQPDAFFVDQLSAGLPLLQYLQPGAPILFYCHFPDLLLAQGRKKWWKRLYRIPFDAWEQWSMSFADAVAVNSNFTKGVVARTWPALARKKDFKVVYPCIDTRQRKDGEESQDGGGPMWKGKRVILSINRFERKKDVALAIKAYAELPRGSRTGVRLVIAGGYDNRVSENVGYHKELVELADSLGLRNATTKTVVTALNVPDDVEVLFLLSVPHALKEILLRSASLLVYTPSNEHFGIVPLEAMLAGVPVLAVNTGGPTETVVEGVTGWLRDPTQTQQWTDVMDRVLNRLTKDELAAMTRAGVTRVKSNFGDVQMAQRLDSLLEEIEASRSSAGRALSLGVLGLFAFLGLCASTALWKSTR</sequence>
<keyword evidence="8 12" id="KW-1133">Transmembrane helix</keyword>
<dbReference type="Gene3D" id="3.40.50.2000">
    <property type="entry name" value="Glycogen Phosphorylase B"/>
    <property type="match status" value="2"/>
</dbReference>
<dbReference type="PANTHER" id="PTHR45918">
    <property type="entry name" value="ALPHA-1,3/1,6-MANNOSYLTRANSFERASE ALG2"/>
    <property type="match status" value="1"/>
</dbReference>
<evidence type="ECO:0000256" key="8">
    <source>
        <dbReference type="ARBA" id="ARBA00022989"/>
    </source>
</evidence>
<comment type="similarity">
    <text evidence="12">Belongs to the glycosyltransferase group 1 family.</text>
</comment>
<feature type="domain" description="Glycosyl transferase family 1" evidence="13">
    <location>
        <begin position="226"/>
        <end position="395"/>
    </location>
</feature>
<evidence type="ECO:0000256" key="12">
    <source>
        <dbReference type="RuleBase" id="RU367136"/>
    </source>
</evidence>
<comment type="function">
    <text evidence="1 12">Mannosylates Man(2)GlcNAc(2)-dolichol diphosphate and Man(1)GlcNAc(2)-dolichol diphosphate to form Man(3)GlcNAc(2)-dolichol diphosphate.</text>
</comment>
<dbReference type="RefSeq" id="XP_060281774.1">
    <property type="nucleotide sequence ID" value="XM_060428479.1"/>
</dbReference>
<name>A0AAJ0C0R4_9PEZI</name>
<keyword evidence="9 12" id="KW-0472">Membrane</keyword>
<evidence type="ECO:0000313" key="15">
    <source>
        <dbReference type="EMBL" id="KAK1765561.1"/>
    </source>
</evidence>
<comment type="subcellular location">
    <subcellularLocation>
        <location evidence="2 12">Endoplasmic reticulum membrane</location>
    </subcellularLocation>
</comment>
<feature type="domain" description="Glycosyltransferase subfamily 4-like N-terminal" evidence="14">
    <location>
        <begin position="23"/>
        <end position="209"/>
    </location>
</feature>
<dbReference type="Pfam" id="PF13439">
    <property type="entry name" value="Glyco_transf_4"/>
    <property type="match status" value="1"/>
</dbReference>
<dbReference type="EC" id="2.4.1.132" evidence="12"/>
<keyword evidence="16" id="KW-1185">Reference proteome</keyword>
<gene>
    <name evidence="15" type="ORF">QBC33DRAFT_544698</name>
</gene>
<feature type="transmembrane region" description="Helical" evidence="12">
    <location>
        <begin position="442"/>
        <end position="463"/>
    </location>
</feature>
<dbReference type="FunFam" id="3.40.50.2000:FF:000266">
    <property type="entry name" value="ALG2, alpha-1,3/1,6-mannosyltransferase"/>
    <property type="match status" value="1"/>
</dbReference>
<comment type="catalytic activity">
    <reaction evidence="11 12">
        <text>an alpha-D-Man-(1-&gt;3)-beta-D-Man-(1-&gt;4)-beta-D-GlcNAc-(1-&gt;4)-alpha-D-GlcNAc-diphospho-di-trans,poly-cis-dolichol + GDP-alpha-D-mannose = an alpha-D-Man-(1-&gt;3)-[alpha-D-Man-(1-&gt;6)]-beta-D-Man-(1-&gt;4)-beta-D-GlcNAc-(1-&gt;4)-alpha-D-GlcNAc-diphospho-di-trans,poly-cis-dolichol + GDP + H(+)</text>
        <dbReference type="Rhea" id="RHEA:29519"/>
        <dbReference type="Rhea" id="RHEA-COMP:19513"/>
        <dbReference type="Rhea" id="RHEA-COMP:19515"/>
        <dbReference type="ChEBI" id="CHEBI:15378"/>
        <dbReference type="ChEBI" id="CHEBI:57527"/>
        <dbReference type="ChEBI" id="CHEBI:58189"/>
        <dbReference type="ChEBI" id="CHEBI:132510"/>
        <dbReference type="ChEBI" id="CHEBI:132511"/>
        <dbReference type="EC" id="2.4.1.257"/>
    </reaction>
    <physiologicalReaction direction="left-to-right" evidence="11 12">
        <dbReference type="Rhea" id="RHEA:29520"/>
    </physiologicalReaction>
</comment>
<keyword evidence="4 12" id="KW-0328">Glycosyltransferase</keyword>
<evidence type="ECO:0000256" key="4">
    <source>
        <dbReference type="ARBA" id="ARBA00022676"/>
    </source>
</evidence>
<protein>
    <recommendedName>
        <fullName evidence="12">Alpha-1,3/1,6-mannosyltransferase ALG2</fullName>
        <ecNumber evidence="12">2.4.1.132</ecNumber>
        <ecNumber evidence="12">2.4.1.257</ecNumber>
    </recommendedName>
    <alternativeName>
        <fullName evidence="12">GDP-Man:Man(1)GlcNAc(2)-PP-Dol alpha-1,3-mannosyltransferase</fullName>
    </alternativeName>
</protein>
<dbReference type="PANTHER" id="PTHR45918:SF1">
    <property type="entry name" value="ALPHA-1,3_1,6-MANNOSYLTRANSFERASE ALG2"/>
    <property type="match status" value="1"/>
</dbReference>
<proteinExistence type="inferred from homology"/>
<evidence type="ECO:0000259" key="13">
    <source>
        <dbReference type="Pfam" id="PF00534"/>
    </source>
</evidence>
<dbReference type="CDD" id="cd03805">
    <property type="entry name" value="GT4_ALG2-like"/>
    <property type="match status" value="1"/>
</dbReference>
<dbReference type="AlphaFoldDB" id="A0AAJ0C0R4"/>
<evidence type="ECO:0000256" key="10">
    <source>
        <dbReference type="ARBA" id="ARBA00045103"/>
    </source>
</evidence>
<dbReference type="GO" id="GO:0005789">
    <property type="term" value="C:endoplasmic reticulum membrane"/>
    <property type="evidence" value="ECO:0007669"/>
    <property type="project" value="UniProtKB-SubCell"/>
</dbReference>
<evidence type="ECO:0000256" key="9">
    <source>
        <dbReference type="ARBA" id="ARBA00023136"/>
    </source>
</evidence>
<evidence type="ECO:0000313" key="16">
    <source>
        <dbReference type="Proteomes" id="UP001244011"/>
    </source>
</evidence>
<evidence type="ECO:0000256" key="11">
    <source>
        <dbReference type="ARBA" id="ARBA00045104"/>
    </source>
</evidence>
<dbReference type="EC" id="2.4.1.257" evidence="12"/>
<comment type="pathway">
    <text evidence="3 12">Protein modification; protein glycosylation.</text>
</comment>
<evidence type="ECO:0000256" key="5">
    <source>
        <dbReference type="ARBA" id="ARBA00022679"/>
    </source>
</evidence>
<dbReference type="InterPro" id="IPR027054">
    <property type="entry name" value="ALG2"/>
</dbReference>
<evidence type="ECO:0000256" key="7">
    <source>
        <dbReference type="ARBA" id="ARBA00022824"/>
    </source>
</evidence>
<keyword evidence="6 12" id="KW-0812">Transmembrane</keyword>
<evidence type="ECO:0000259" key="14">
    <source>
        <dbReference type="Pfam" id="PF13439"/>
    </source>
</evidence>
<comment type="catalytic activity">
    <reaction evidence="10 12">
        <text>a beta-D-Man-(1-&gt;4)-beta-D-GlcNAc-(1-&gt;4)-alpha-D-GlcNAc-diphospho-di-trans,poly-cis-dolichol + GDP-alpha-D-mannose = an alpha-D-Man-(1-&gt;3)-beta-D-Man-(1-&gt;4)-beta-D-GlcNAc-(1-&gt;4)-alpha-D-GlcNAc-diphospho-di-trans,poly-cis-dolichol + GDP + H(+)</text>
        <dbReference type="Rhea" id="RHEA:29515"/>
        <dbReference type="Rhea" id="RHEA-COMP:19511"/>
        <dbReference type="Rhea" id="RHEA-COMP:19513"/>
        <dbReference type="ChEBI" id="CHEBI:15378"/>
        <dbReference type="ChEBI" id="CHEBI:57527"/>
        <dbReference type="ChEBI" id="CHEBI:58189"/>
        <dbReference type="ChEBI" id="CHEBI:58472"/>
        <dbReference type="ChEBI" id="CHEBI:132510"/>
        <dbReference type="EC" id="2.4.1.132"/>
    </reaction>
    <physiologicalReaction direction="left-to-right" evidence="10 12">
        <dbReference type="Rhea" id="RHEA:29516"/>
    </physiologicalReaction>
</comment>
<keyword evidence="5 12" id="KW-0808">Transferase</keyword>
<reference evidence="15" key="1">
    <citation type="submission" date="2023-06" db="EMBL/GenBank/DDBJ databases">
        <title>Genome-scale phylogeny and comparative genomics of the fungal order Sordariales.</title>
        <authorList>
            <consortium name="Lawrence Berkeley National Laboratory"/>
            <person name="Hensen N."/>
            <person name="Bonometti L."/>
            <person name="Westerberg I."/>
            <person name="Brannstrom I.O."/>
            <person name="Guillou S."/>
            <person name="Cros-Aarteil S."/>
            <person name="Calhoun S."/>
            <person name="Haridas S."/>
            <person name="Kuo A."/>
            <person name="Mondo S."/>
            <person name="Pangilinan J."/>
            <person name="Riley R."/>
            <person name="Labutti K."/>
            <person name="Andreopoulos B."/>
            <person name="Lipzen A."/>
            <person name="Chen C."/>
            <person name="Yanf M."/>
            <person name="Daum C."/>
            <person name="Ng V."/>
            <person name="Clum A."/>
            <person name="Steindorff A."/>
            <person name="Ohm R."/>
            <person name="Martin F."/>
            <person name="Silar P."/>
            <person name="Natvig D."/>
            <person name="Lalanne C."/>
            <person name="Gautier V."/>
            <person name="Ament-Velasquez S.L."/>
            <person name="Kruys A."/>
            <person name="Hutchinson M.I."/>
            <person name="Powell A.J."/>
            <person name="Barry K."/>
            <person name="Miller A.N."/>
            <person name="Grigoriev I.V."/>
            <person name="Debuchy R."/>
            <person name="Gladieux P."/>
            <person name="Thoren M.H."/>
            <person name="Johannesson H."/>
        </authorList>
    </citation>
    <scope>NUCLEOTIDE SEQUENCE</scope>
    <source>
        <strain evidence="15">8032-3</strain>
    </source>
</reference>
<dbReference type="InterPro" id="IPR001296">
    <property type="entry name" value="Glyco_trans_1"/>
</dbReference>
<dbReference type="SUPFAM" id="SSF53756">
    <property type="entry name" value="UDP-Glycosyltransferase/glycogen phosphorylase"/>
    <property type="match status" value="1"/>
</dbReference>
<dbReference type="InterPro" id="IPR028098">
    <property type="entry name" value="Glyco_trans_4-like_N"/>
</dbReference>
<organism evidence="15 16">
    <name type="scientific">Phialemonium atrogriseum</name>
    <dbReference type="NCBI Taxonomy" id="1093897"/>
    <lineage>
        <taxon>Eukaryota</taxon>
        <taxon>Fungi</taxon>
        <taxon>Dikarya</taxon>
        <taxon>Ascomycota</taxon>
        <taxon>Pezizomycotina</taxon>
        <taxon>Sordariomycetes</taxon>
        <taxon>Sordariomycetidae</taxon>
        <taxon>Cephalothecales</taxon>
        <taxon>Cephalothecaceae</taxon>
        <taxon>Phialemonium</taxon>
    </lineage>
</organism>
<dbReference type="EMBL" id="MU839015">
    <property type="protein sequence ID" value="KAK1765561.1"/>
    <property type="molecule type" value="Genomic_DNA"/>
</dbReference>